<keyword evidence="2" id="KW-0472">Membrane</keyword>
<evidence type="ECO:0000256" key="1">
    <source>
        <dbReference type="SAM" id="MobiDB-lite"/>
    </source>
</evidence>
<keyword evidence="2" id="KW-1133">Transmembrane helix</keyword>
<feature type="region of interest" description="Disordered" evidence="1">
    <location>
        <begin position="249"/>
        <end position="296"/>
    </location>
</feature>
<keyword evidence="3" id="KW-0732">Signal</keyword>
<organism evidence="4 5">
    <name type="scientific">Desmophyllum pertusum</name>
    <dbReference type="NCBI Taxonomy" id="174260"/>
    <lineage>
        <taxon>Eukaryota</taxon>
        <taxon>Metazoa</taxon>
        <taxon>Cnidaria</taxon>
        <taxon>Anthozoa</taxon>
        <taxon>Hexacorallia</taxon>
        <taxon>Scleractinia</taxon>
        <taxon>Caryophylliina</taxon>
        <taxon>Caryophylliidae</taxon>
        <taxon>Desmophyllum</taxon>
    </lineage>
</organism>
<feature type="signal peptide" evidence="3">
    <location>
        <begin position="1"/>
        <end position="19"/>
    </location>
</feature>
<evidence type="ECO:0000256" key="3">
    <source>
        <dbReference type="SAM" id="SignalP"/>
    </source>
</evidence>
<feature type="compositionally biased region" description="Polar residues" evidence="1">
    <location>
        <begin position="257"/>
        <end position="275"/>
    </location>
</feature>
<feature type="compositionally biased region" description="Low complexity" evidence="1">
    <location>
        <begin position="276"/>
        <end position="290"/>
    </location>
</feature>
<reference evidence="4" key="1">
    <citation type="submission" date="2023-01" db="EMBL/GenBank/DDBJ databases">
        <title>Genome assembly of the deep-sea coral Lophelia pertusa.</title>
        <authorList>
            <person name="Herrera S."/>
            <person name="Cordes E."/>
        </authorList>
    </citation>
    <scope>NUCLEOTIDE SEQUENCE</scope>
    <source>
        <strain evidence="4">USNM1676648</strain>
        <tissue evidence="4">Polyp</tissue>
    </source>
</reference>
<dbReference type="Gene3D" id="1.20.5.930">
    <property type="entry name" value="Bicelle-embedded integrin alpha(iib) transmembrane segment"/>
    <property type="match status" value="1"/>
</dbReference>
<accession>A0A9X0CNS8</accession>
<dbReference type="EMBL" id="MU826881">
    <property type="protein sequence ID" value="KAJ7369881.1"/>
    <property type="molecule type" value="Genomic_DNA"/>
</dbReference>
<feature type="chain" id="PRO_5040741827" evidence="3">
    <location>
        <begin position="20"/>
        <end position="422"/>
    </location>
</feature>
<name>A0A9X0CNS8_9CNID</name>
<sequence>MATFSSIFMLIAIVDCSLAVTFKIERSDGTGIANDDFTLPVSQCPATPQKCAVYKGEKLTVTCWCYCPRIQDEATAFFESTNECTQVRRIRQQAGESAEDRFTFLPYQKSIFERDVHVPTNQRCSFYYGDQFYVQYLDCTGSWTSITTQSVLDTLELTPGWSATNLKIRIKDGTTLFENVTEGRLVRVAIQCRSEVPHVQYASSCVVFQVPGIIECPHPKPTLSPGTTPATLPIPVTVALNATAILPPVTTPAEPATSPSSEKATTKGETTQSPAEGTTTPPTEGNGNVGAESGKRAQSQKNTFIIAGSVAGGILLIALILLILWRCNSPKKRPNQHRRLEGTISRPVSHMSRGSIPVYTDASYMTPMGNFTERTRSMDNPTYRRSSDGIILTSADIKRGSIYSDRFSPTSAPPDHLPAQSD</sequence>
<feature type="transmembrane region" description="Helical" evidence="2">
    <location>
        <begin position="304"/>
        <end position="325"/>
    </location>
</feature>
<protein>
    <submittedName>
        <fullName evidence="4">Uncharacterized protein</fullName>
    </submittedName>
</protein>
<dbReference type="AlphaFoldDB" id="A0A9X0CNS8"/>
<evidence type="ECO:0000256" key="2">
    <source>
        <dbReference type="SAM" id="Phobius"/>
    </source>
</evidence>
<dbReference type="OrthoDB" id="5964132at2759"/>
<comment type="caution">
    <text evidence="4">The sequence shown here is derived from an EMBL/GenBank/DDBJ whole genome shotgun (WGS) entry which is preliminary data.</text>
</comment>
<keyword evidence="5" id="KW-1185">Reference proteome</keyword>
<evidence type="ECO:0000313" key="4">
    <source>
        <dbReference type="EMBL" id="KAJ7369881.1"/>
    </source>
</evidence>
<dbReference type="Proteomes" id="UP001163046">
    <property type="component" value="Unassembled WGS sequence"/>
</dbReference>
<evidence type="ECO:0000313" key="5">
    <source>
        <dbReference type="Proteomes" id="UP001163046"/>
    </source>
</evidence>
<keyword evidence="2" id="KW-0812">Transmembrane</keyword>
<proteinExistence type="predicted"/>
<gene>
    <name evidence="4" type="ORF">OS493_035773</name>
</gene>
<feature type="region of interest" description="Disordered" evidence="1">
    <location>
        <begin position="403"/>
        <end position="422"/>
    </location>
</feature>